<name>B9M9B3_GEODF</name>
<dbReference type="eggNOG" id="COG2133">
    <property type="taxonomic scope" value="Bacteria"/>
</dbReference>
<dbReference type="Proteomes" id="UP000007721">
    <property type="component" value="Chromosome"/>
</dbReference>
<dbReference type="Gene3D" id="2.120.10.30">
    <property type="entry name" value="TolB, C-terminal domain"/>
    <property type="match status" value="1"/>
</dbReference>
<gene>
    <name evidence="3" type="ordered locus">Geob_0300</name>
</gene>
<sequence length="485" mass="52211">MGQMKYICIFALYACLVGCYAMHPSSGGGGATELAEDARTVDPEDIALPFGYRIEAVAMGLTFPTGVTFDEKGNIYVVEAGYSYGEVWETPRLLRVRDGQLEVIAEGGKNGPWTGATRHGGAFFVAEGGELNGGRILRITDDGKIAVIADQLPSRGDHHTNGPAVGNDGLIYFGIGTATNSGIVGEDNLRFGWLKRYPDFHDTACRDVRLAGENFRTKDVVKGEGEVATGAFVPFGTTTVKGQVIKGRIPCNGAILRVKPEGGDLELFAWGFRNPFGLAFSPDGELFVTDNGYDDRGSRPVFGAGDPLWLVKQGTWYGWPDYSAGLRLDEGNQFKPFLQEKPRLLLSEYPNHPPNPAAILPVHASANGFDFSRSDNFGHRGEAFVAEFGDQSPPTGKSLGAVGFKVVRVDVRTGVIHEFAANKGKTTGPASAQGSKGLERPVAARFDPSGEALYVVDFGILKETAKGTVPQQKTGVLWRITRELK</sequence>
<dbReference type="EMBL" id="CP001390">
    <property type="protein sequence ID" value="ACM18671.1"/>
    <property type="molecule type" value="Genomic_DNA"/>
</dbReference>
<dbReference type="InterPro" id="IPR011041">
    <property type="entry name" value="Quinoprot_gluc/sorb_DH_b-prop"/>
</dbReference>
<accession>B9M9B3</accession>
<evidence type="ECO:0000313" key="3">
    <source>
        <dbReference type="EMBL" id="ACM18671.1"/>
    </source>
</evidence>
<dbReference type="InterPro" id="IPR011042">
    <property type="entry name" value="6-blade_b-propeller_TolB-like"/>
</dbReference>
<feature type="signal peptide" evidence="1">
    <location>
        <begin position="1"/>
        <end position="21"/>
    </location>
</feature>
<dbReference type="PANTHER" id="PTHR33546">
    <property type="entry name" value="LARGE, MULTIFUNCTIONAL SECRETED PROTEIN-RELATED"/>
    <property type="match status" value="1"/>
</dbReference>
<dbReference type="KEGG" id="geo:Geob_0300"/>
<keyword evidence="1" id="KW-0732">Signal</keyword>
<dbReference type="PANTHER" id="PTHR33546:SF1">
    <property type="entry name" value="LARGE, MULTIFUNCTIONAL SECRETED PROTEIN"/>
    <property type="match status" value="1"/>
</dbReference>
<dbReference type="STRING" id="316067.Geob_0300"/>
<evidence type="ECO:0000259" key="2">
    <source>
        <dbReference type="Pfam" id="PF07995"/>
    </source>
</evidence>
<dbReference type="SUPFAM" id="SSF50952">
    <property type="entry name" value="Soluble quinoprotein glucose dehydrogenase"/>
    <property type="match status" value="1"/>
</dbReference>
<organism evidence="3 4">
    <name type="scientific">Geotalea daltonii (strain DSM 22248 / JCM 15807 / FRC-32)</name>
    <name type="common">Geobacter daltonii</name>
    <dbReference type="NCBI Taxonomy" id="316067"/>
    <lineage>
        <taxon>Bacteria</taxon>
        <taxon>Pseudomonadati</taxon>
        <taxon>Thermodesulfobacteriota</taxon>
        <taxon>Desulfuromonadia</taxon>
        <taxon>Geobacterales</taxon>
        <taxon>Geobacteraceae</taxon>
        <taxon>Geotalea</taxon>
    </lineage>
</organism>
<feature type="chain" id="PRO_5002886783" evidence="1">
    <location>
        <begin position="22"/>
        <end position="485"/>
    </location>
</feature>
<feature type="domain" description="Glucose/Sorbosone dehydrogenase" evidence="2">
    <location>
        <begin position="260"/>
        <end position="336"/>
    </location>
</feature>
<dbReference type="AlphaFoldDB" id="B9M9B3"/>
<dbReference type="HOGENOM" id="CLU_030947_0_0_7"/>
<dbReference type="Pfam" id="PF07995">
    <property type="entry name" value="GSDH"/>
    <property type="match status" value="1"/>
</dbReference>
<proteinExistence type="predicted"/>
<reference evidence="3 4" key="1">
    <citation type="submission" date="2009-01" db="EMBL/GenBank/DDBJ databases">
        <title>Complete sequence of Geobacter sp. FRC-32.</title>
        <authorList>
            <consortium name="US DOE Joint Genome Institute"/>
            <person name="Lucas S."/>
            <person name="Copeland A."/>
            <person name="Lapidus A."/>
            <person name="Glavina del Rio T."/>
            <person name="Dalin E."/>
            <person name="Tice H."/>
            <person name="Bruce D."/>
            <person name="Goodwin L."/>
            <person name="Pitluck S."/>
            <person name="Saunders E."/>
            <person name="Brettin T."/>
            <person name="Detter J.C."/>
            <person name="Han C."/>
            <person name="Larimer F."/>
            <person name="Land M."/>
            <person name="Hauser L."/>
            <person name="Kyrpides N."/>
            <person name="Ovchinnikova G."/>
            <person name="Kostka J."/>
            <person name="Richardson P."/>
        </authorList>
    </citation>
    <scope>NUCLEOTIDE SEQUENCE [LARGE SCALE GENOMIC DNA]</scope>
    <source>
        <strain evidence="4">DSM 22248 / JCM 15807 / FRC-32</strain>
    </source>
</reference>
<evidence type="ECO:0000313" key="4">
    <source>
        <dbReference type="Proteomes" id="UP000007721"/>
    </source>
</evidence>
<evidence type="ECO:0000256" key="1">
    <source>
        <dbReference type="SAM" id="SignalP"/>
    </source>
</evidence>
<protein>
    <submittedName>
        <fullName evidence="3">Glucose/sorbosone dehydrogenase-like protein</fullName>
    </submittedName>
</protein>
<dbReference type="RefSeq" id="WP_012645400.1">
    <property type="nucleotide sequence ID" value="NC_011979.1"/>
</dbReference>
<dbReference type="InterPro" id="IPR012938">
    <property type="entry name" value="Glc/Sorbosone_DH"/>
</dbReference>
<keyword evidence="4" id="KW-1185">Reference proteome</keyword>